<dbReference type="Pfam" id="PF02142">
    <property type="entry name" value="MGS"/>
    <property type="match status" value="1"/>
</dbReference>
<evidence type="ECO:0000256" key="1">
    <source>
        <dbReference type="ARBA" id="ARBA00004514"/>
    </source>
</evidence>
<dbReference type="AlphaFoldDB" id="A0A9N9V6U8"/>
<proteinExistence type="inferred from homology"/>
<dbReference type="GO" id="GO:0005829">
    <property type="term" value="C:cytosol"/>
    <property type="evidence" value="ECO:0007669"/>
    <property type="project" value="UniProtKB-SubCell"/>
</dbReference>
<organism evidence="14 15">
    <name type="scientific">Clonostachys rhizophaga</name>
    <dbReference type="NCBI Taxonomy" id="160324"/>
    <lineage>
        <taxon>Eukaryota</taxon>
        <taxon>Fungi</taxon>
        <taxon>Dikarya</taxon>
        <taxon>Ascomycota</taxon>
        <taxon>Pezizomycotina</taxon>
        <taxon>Sordariomycetes</taxon>
        <taxon>Hypocreomycetidae</taxon>
        <taxon>Hypocreales</taxon>
        <taxon>Bionectriaceae</taxon>
        <taxon>Clonostachys</taxon>
    </lineage>
</organism>
<feature type="domain" description="MGS-like" evidence="13">
    <location>
        <begin position="1"/>
        <end position="147"/>
    </location>
</feature>
<dbReference type="SUPFAM" id="SSF53927">
    <property type="entry name" value="Cytidine deaminase-like"/>
    <property type="match status" value="1"/>
</dbReference>
<dbReference type="NCBIfam" id="NF005492">
    <property type="entry name" value="PRK07106.1"/>
    <property type="match status" value="1"/>
</dbReference>
<keyword evidence="5" id="KW-0963">Cytoplasm</keyword>
<dbReference type="CDD" id="cd01421">
    <property type="entry name" value="IMPCH"/>
    <property type="match status" value="1"/>
</dbReference>
<dbReference type="EMBL" id="CABFNQ020000461">
    <property type="protein sequence ID" value="CAH0016315.1"/>
    <property type="molecule type" value="Genomic_DNA"/>
</dbReference>
<comment type="function">
    <text evidence="12">Bifunctional enzyme that catalyzes the last two steps of purine biosynthesis. Acts as a transformylase that incorporates a formyl group to the AMP analog AICAR (5-amino-1-(5-phospho-beta-D-ribosyl)imidazole-4-carboxamide) to produce the intermediate formyl-AICAR (FAICAR). Also catalyzes the cyclization of FAICAR to IMP.</text>
</comment>
<dbReference type="InterPro" id="IPR024051">
    <property type="entry name" value="AICAR_Tfase_dup_dom_sf"/>
</dbReference>
<dbReference type="PANTHER" id="PTHR11692:SF0">
    <property type="entry name" value="BIFUNCTIONAL PURINE BIOSYNTHESIS PROTEIN ATIC"/>
    <property type="match status" value="1"/>
</dbReference>
<dbReference type="SMART" id="SM00851">
    <property type="entry name" value="MGS"/>
    <property type="match status" value="1"/>
</dbReference>
<dbReference type="InterPro" id="IPR016193">
    <property type="entry name" value="Cytidine_deaminase-like"/>
</dbReference>
<dbReference type="Gene3D" id="3.40.50.1380">
    <property type="entry name" value="Methylglyoxal synthase-like domain"/>
    <property type="match status" value="1"/>
</dbReference>
<comment type="pathway">
    <text evidence="2">Purine metabolism; IMP biosynthesis via de novo pathway; IMP from 5-formamido-1-(5-phospho-D-ribosyl)imidazole-4-carboxamide: step 1/1.</text>
</comment>
<dbReference type="GO" id="GO:0004643">
    <property type="term" value="F:phosphoribosylaminoimidazolecarboxamide formyltransferase activity"/>
    <property type="evidence" value="ECO:0007669"/>
    <property type="project" value="UniProtKB-EC"/>
</dbReference>
<dbReference type="PIRSF" id="PIRSF000414">
    <property type="entry name" value="AICARFT_IMPCHas"/>
    <property type="match status" value="1"/>
</dbReference>
<dbReference type="InterPro" id="IPR002695">
    <property type="entry name" value="PurH-like"/>
</dbReference>
<evidence type="ECO:0000313" key="14">
    <source>
        <dbReference type="EMBL" id="CAH0016315.1"/>
    </source>
</evidence>
<reference evidence="14" key="1">
    <citation type="submission" date="2021-10" db="EMBL/GenBank/DDBJ databases">
        <authorList>
            <person name="Piombo E."/>
        </authorList>
    </citation>
    <scope>NUCLEOTIDE SEQUENCE</scope>
</reference>
<evidence type="ECO:0000256" key="11">
    <source>
        <dbReference type="ARBA" id="ARBA00050687"/>
    </source>
</evidence>
<evidence type="ECO:0000256" key="9">
    <source>
        <dbReference type="ARBA" id="ARBA00023268"/>
    </source>
</evidence>
<evidence type="ECO:0000256" key="3">
    <source>
        <dbReference type="ARBA" id="ARBA00004954"/>
    </source>
</evidence>
<keyword evidence="9" id="KW-0511">Multifunctional enzyme</keyword>
<dbReference type="InterPro" id="IPR024050">
    <property type="entry name" value="AICAR_Tfase_insert_dom_sf"/>
</dbReference>
<dbReference type="FunFam" id="1.10.287.440:FF:000001">
    <property type="entry name" value="Bifunctional purine biosynthesis protein PURH"/>
    <property type="match status" value="1"/>
</dbReference>
<sequence length="594" mass="64493">MASNQKIAIVSVFDKTGLLDLTKGLVQQNVRILASGGTARMIRESGFPVEDVSAITKAPEMLAGRVKTLHPAVHAGILARDLASDEKDLAEQNISKVDYVICNLYPFKDTVAKVNVSVPEAVEEIDIGGVTLIRAAAKNHKRVTILSDPADYAGFLKELEAGEISETSRNRYALKAFEHTADYDSAISDFFRKEYASDGDQYLALRYGANPHQKPAAAFTAEGKLPFKVLGGAPGYINLLDALNAWPLVKELKQALGLPAAASFKHVSPAGAAIGTPLSEDEKKVYFVSDIEGIDSSPLAQAYARARGADRMSSFGDMIALSDVVDVATASIISKEVSDGVIAPGYDDAALEILKKKKGGRYLVLQIDPEYNPTGTETRTVYGINLQQHRNDYLVSPKSFTKVITPKAGTLSEAAARDLTVATITLKYTQSNSVCYAVNGQVIGLGAGQQSRIHCTRLAGDKADNWWMRFHERVLGLKWKKGTKRADKSNAIDLLVSGQLPKDGIEREGFEAVFEEVPAAFTSEEREAWMKQLKDVAVSSDAFFPFIDNVFRAARSGVKYIAAPSGSQNDGPVFDTAEKLGITFVEQNIRLFHH</sequence>
<keyword evidence="15" id="KW-1185">Reference proteome</keyword>
<evidence type="ECO:0000256" key="8">
    <source>
        <dbReference type="ARBA" id="ARBA00022801"/>
    </source>
</evidence>
<dbReference type="OrthoDB" id="6017153at2759"/>
<accession>A0A9N9V6U8</accession>
<evidence type="ECO:0000256" key="12">
    <source>
        <dbReference type="ARBA" id="ARBA00054363"/>
    </source>
</evidence>
<evidence type="ECO:0000256" key="5">
    <source>
        <dbReference type="ARBA" id="ARBA00022490"/>
    </source>
</evidence>
<dbReference type="PROSITE" id="PS51855">
    <property type="entry name" value="MGS"/>
    <property type="match status" value="1"/>
</dbReference>
<gene>
    <name evidence="14" type="ORF">CRHIZ90672A_00007495</name>
</gene>
<evidence type="ECO:0000256" key="6">
    <source>
        <dbReference type="ARBA" id="ARBA00022679"/>
    </source>
</evidence>
<evidence type="ECO:0000259" key="13">
    <source>
        <dbReference type="PROSITE" id="PS51855"/>
    </source>
</evidence>
<dbReference type="GO" id="GO:0003937">
    <property type="term" value="F:IMP cyclohydrolase activity"/>
    <property type="evidence" value="ECO:0007669"/>
    <property type="project" value="UniProtKB-EC"/>
</dbReference>
<comment type="caution">
    <text evidence="14">The sequence shown here is derived from an EMBL/GenBank/DDBJ whole genome shotgun (WGS) entry which is preliminary data.</text>
</comment>
<comment type="pathway">
    <text evidence="3">Purine metabolism; IMP biosynthesis via de novo pathway; 5-formamido-1-(5-phospho-D-ribosyl)imidazole-4-carboxamide from 5-amino-1-(5-phospho-D-ribosyl)imidazole-4-carboxamide (10-formyl THF route): step 1/1.</text>
</comment>
<evidence type="ECO:0000256" key="4">
    <source>
        <dbReference type="ARBA" id="ARBA00007667"/>
    </source>
</evidence>
<dbReference type="InterPro" id="IPR011607">
    <property type="entry name" value="MGS-like_dom"/>
</dbReference>
<dbReference type="InterPro" id="IPR036914">
    <property type="entry name" value="MGS-like_dom_sf"/>
</dbReference>
<dbReference type="SMART" id="SM00798">
    <property type="entry name" value="AICARFT_IMPCHas"/>
    <property type="match status" value="1"/>
</dbReference>
<comment type="catalytic activity">
    <reaction evidence="10">
        <text>(6R)-10-formyltetrahydrofolate + 5-amino-1-(5-phospho-beta-D-ribosyl)imidazole-4-carboxamide = 5-formamido-1-(5-phospho-D-ribosyl)imidazole-4-carboxamide + (6S)-5,6,7,8-tetrahydrofolate</text>
        <dbReference type="Rhea" id="RHEA:22192"/>
        <dbReference type="ChEBI" id="CHEBI:57453"/>
        <dbReference type="ChEBI" id="CHEBI:58467"/>
        <dbReference type="ChEBI" id="CHEBI:58475"/>
        <dbReference type="ChEBI" id="CHEBI:195366"/>
        <dbReference type="EC" id="2.1.2.3"/>
    </reaction>
</comment>
<protein>
    <recommendedName>
        <fullName evidence="13">MGS-like domain-containing protein</fullName>
    </recommendedName>
</protein>
<dbReference type="SUPFAM" id="SSF52335">
    <property type="entry name" value="Methylglyoxal synthase-like"/>
    <property type="match status" value="1"/>
</dbReference>
<dbReference type="FunFam" id="3.40.50.1380:FF:000003">
    <property type="entry name" value="Bifunctional purine biosynthesis protein"/>
    <property type="match status" value="1"/>
</dbReference>
<dbReference type="FunFam" id="3.40.140.20:FF:000003">
    <property type="entry name" value="Bifunctional purine biosynthesis protein"/>
    <property type="match status" value="1"/>
</dbReference>
<keyword evidence="7" id="KW-0658">Purine biosynthesis</keyword>
<evidence type="ECO:0000313" key="15">
    <source>
        <dbReference type="Proteomes" id="UP000696573"/>
    </source>
</evidence>
<evidence type="ECO:0000256" key="2">
    <source>
        <dbReference type="ARBA" id="ARBA00004844"/>
    </source>
</evidence>
<dbReference type="Proteomes" id="UP000696573">
    <property type="component" value="Unassembled WGS sequence"/>
</dbReference>
<name>A0A9N9V6U8_9HYPO</name>
<comment type="subcellular location">
    <subcellularLocation>
        <location evidence="1">Cytoplasm</location>
        <location evidence="1">Cytosol</location>
    </subcellularLocation>
</comment>
<comment type="similarity">
    <text evidence="4">Belongs to the PurH family.</text>
</comment>
<evidence type="ECO:0000256" key="7">
    <source>
        <dbReference type="ARBA" id="ARBA00022755"/>
    </source>
</evidence>
<comment type="catalytic activity">
    <reaction evidence="11">
        <text>IMP + H2O = 5-formamido-1-(5-phospho-D-ribosyl)imidazole-4-carboxamide</text>
        <dbReference type="Rhea" id="RHEA:18445"/>
        <dbReference type="ChEBI" id="CHEBI:15377"/>
        <dbReference type="ChEBI" id="CHEBI:58053"/>
        <dbReference type="ChEBI" id="CHEBI:58467"/>
        <dbReference type="EC" id="3.5.4.10"/>
    </reaction>
</comment>
<dbReference type="PANTHER" id="PTHR11692">
    <property type="entry name" value="BIFUNCTIONAL PURINE BIOSYNTHESIS PROTEIN PURH"/>
    <property type="match status" value="1"/>
</dbReference>
<dbReference type="NCBIfam" id="TIGR00355">
    <property type="entry name" value="purH"/>
    <property type="match status" value="1"/>
</dbReference>
<dbReference type="Pfam" id="PF01808">
    <property type="entry name" value="AICARFT_IMPCHas"/>
    <property type="match status" value="1"/>
</dbReference>
<keyword evidence="8" id="KW-0378">Hydrolase</keyword>
<dbReference type="Gene3D" id="3.40.140.20">
    <property type="match status" value="2"/>
</dbReference>
<dbReference type="Gene3D" id="1.10.287.440">
    <property type="match status" value="1"/>
</dbReference>
<evidence type="ECO:0000256" key="10">
    <source>
        <dbReference type="ARBA" id="ARBA00050488"/>
    </source>
</evidence>
<dbReference type="GO" id="GO:0006189">
    <property type="term" value="P:'de novo' IMP biosynthetic process"/>
    <property type="evidence" value="ECO:0007669"/>
    <property type="project" value="UniProtKB-ARBA"/>
</dbReference>
<dbReference type="HAMAP" id="MF_00139">
    <property type="entry name" value="PurH"/>
    <property type="match status" value="1"/>
</dbReference>
<keyword evidence="6" id="KW-0808">Transferase</keyword>